<sequence length="614" mass="70737">MSNEEARRNHERRLQATLLEQRGSTCEVPQMDPFDKEIMQFFEIVDKIYCPGFDWVACHHSICKVKPEILETHRDVSCLYKDIIYITDYKAEFGEIYSINGSEEYQLVQSDHVHVKCTGIVRKDNKRKKWIGFVAGFRPVHIPPPRRPSPPSPPARPLNVLLVGFDSTSKNGFIRSMPETFRSLQEDLGAVVMDGYNILGDGTPATLFPLLTGRTELENPDRRTSVSVKESVDDLPFIFKRVRSHGYRTVYFEDHPNIGTFNFRFTGFRRQPADHYLRHFFKLANEFNKKDWYCIGDTPSFLLMLEKTEEFMKLDGPKFAFTFIADITHDRTMLSVADSDTAAWLRRLRDGGHLEDTLVVVHADHGPRYVKQRSTLIGKLEERLPFLAIILPERFKRSHPDALANLRGNKRTLTTPHDLYHTYLEIMGLREYQNTYRVPGSSFQRGMSLVEPIPKNRTCADAGVEAHWCACVKWTRVAEQDPLYRRSAEALVQYINTLTEEMRSSCAIRTLSHISYVQQQAPSKQLLTFRQSIDYDGFVPDFTAYTGEKKQTFSVKIAVGPGHGVYEATMTYSLTEDAFQLDHRTISRSNAYNNEPSCISNTHPHLNMYCYCIH</sequence>
<dbReference type="Pfam" id="PF02995">
    <property type="entry name" value="DUF229"/>
    <property type="match status" value="1"/>
</dbReference>
<protein>
    <submittedName>
        <fullName evidence="1">Uncharacterized protein</fullName>
    </submittedName>
</protein>
<reference evidence="1 2" key="1">
    <citation type="submission" date="2021-06" db="EMBL/GenBank/DDBJ databases">
        <title>A haploid diamondback moth (Plutella xylostella L.) genome assembly resolves 31 chromosomes and identifies a diamide resistance mutation.</title>
        <authorList>
            <person name="Ward C.M."/>
            <person name="Perry K.D."/>
            <person name="Baker G."/>
            <person name="Powis K."/>
            <person name="Heckel D.G."/>
            <person name="Baxter S.W."/>
        </authorList>
    </citation>
    <scope>NUCLEOTIDE SEQUENCE [LARGE SCALE GENOMIC DNA]</scope>
    <source>
        <strain evidence="1 2">LV</strain>
        <tissue evidence="1">Single pupa</tissue>
    </source>
</reference>
<dbReference type="PANTHER" id="PTHR10974:SF73">
    <property type="entry name" value="FI21235P1"/>
    <property type="match status" value="1"/>
</dbReference>
<keyword evidence="2" id="KW-1185">Reference proteome</keyword>
<dbReference type="Gene3D" id="3.40.720.10">
    <property type="entry name" value="Alkaline Phosphatase, subunit A"/>
    <property type="match status" value="1"/>
</dbReference>
<dbReference type="InterPro" id="IPR017850">
    <property type="entry name" value="Alkaline_phosphatase_core_sf"/>
</dbReference>
<organism evidence="1 2">
    <name type="scientific">Plutella xylostella</name>
    <name type="common">Diamondback moth</name>
    <name type="synonym">Plutella maculipennis</name>
    <dbReference type="NCBI Taxonomy" id="51655"/>
    <lineage>
        <taxon>Eukaryota</taxon>
        <taxon>Metazoa</taxon>
        <taxon>Ecdysozoa</taxon>
        <taxon>Arthropoda</taxon>
        <taxon>Hexapoda</taxon>
        <taxon>Insecta</taxon>
        <taxon>Pterygota</taxon>
        <taxon>Neoptera</taxon>
        <taxon>Endopterygota</taxon>
        <taxon>Lepidoptera</taxon>
        <taxon>Glossata</taxon>
        <taxon>Ditrysia</taxon>
        <taxon>Yponomeutoidea</taxon>
        <taxon>Plutellidae</taxon>
        <taxon>Plutella</taxon>
    </lineage>
</organism>
<dbReference type="InterPro" id="IPR004245">
    <property type="entry name" value="DUF229"/>
</dbReference>
<comment type="caution">
    <text evidence="1">The sequence shown here is derived from an EMBL/GenBank/DDBJ whole genome shotgun (WGS) entry which is preliminary data.</text>
</comment>
<dbReference type="CDD" id="cd16021">
    <property type="entry name" value="ALP_like"/>
    <property type="match status" value="1"/>
</dbReference>
<dbReference type="SUPFAM" id="SSF53649">
    <property type="entry name" value="Alkaline phosphatase-like"/>
    <property type="match status" value="1"/>
</dbReference>
<name>A0ABQ7PQR1_PLUXY</name>
<evidence type="ECO:0000313" key="2">
    <source>
        <dbReference type="Proteomes" id="UP000823941"/>
    </source>
</evidence>
<dbReference type="EMBL" id="JAHIBW010000031">
    <property type="protein sequence ID" value="KAG7295319.1"/>
    <property type="molecule type" value="Genomic_DNA"/>
</dbReference>
<dbReference type="PANTHER" id="PTHR10974">
    <property type="entry name" value="FI08016P-RELATED"/>
    <property type="match status" value="1"/>
</dbReference>
<proteinExistence type="predicted"/>
<gene>
    <name evidence="1" type="ORF">JYU34_022325</name>
</gene>
<accession>A0ABQ7PQR1</accession>
<dbReference type="Proteomes" id="UP000823941">
    <property type="component" value="Chromosome 31"/>
</dbReference>
<evidence type="ECO:0000313" key="1">
    <source>
        <dbReference type="EMBL" id="KAG7295319.1"/>
    </source>
</evidence>